<dbReference type="CDD" id="cd13959">
    <property type="entry name" value="PT_UbiA_COQ2"/>
    <property type="match status" value="1"/>
</dbReference>
<evidence type="ECO:0000256" key="9">
    <source>
        <dbReference type="SAM" id="Phobius"/>
    </source>
</evidence>
<accession>A0A183AK37</accession>
<dbReference type="AlphaFoldDB" id="A0A183AK37"/>
<evidence type="ECO:0000313" key="10">
    <source>
        <dbReference type="EMBL" id="VDP80775.1"/>
    </source>
</evidence>
<comment type="subcellular location">
    <subcellularLocation>
        <location evidence="2">Membrane</location>
        <topology evidence="2">Multi-pass membrane protein</topology>
    </subcellularLocation>
</comment>
<comment type="pathway">
    <text evidence="3">Secondary metabolite biosynthesis.</text>
</comment>
<dbReference type="EMBL" id="UZAN01044437">
    <property type="protein sequence ID" value="VDP80775.1"/>
    <property type="molecule type" value="Genomic_DNA"/>
</dbReference>
<dbReference type="Gene3D" id="1.10.357.140">
    <property type="entry name" value="UbiA prenyltransferase"/>
    <property type="match status" value="1"/>
</dbReference>
<evidence type="ECO:0000256" key="8">
    <source>
        <dbReference type="ARBA" id="ARBA00023136"/>
    </source>
</evidence>
<feature type="transmembrane region" description="Helical" evidence="9">
    <location>
        <begin position="181"/>
        <end position="200"/>
    </location>
</feature>
<dbReference type="PANTHER" id="PTHR11048:SF28">
    <property type="entry name" value="4-HYDROXYBENZOATE POLYPRENYLTRANSFERASE, MITOCHONDRIAL"/>
    <property type="match status" value="1"/>
</dbReference>
<proteinExistence type="inferred from homology"/>
<evidence type="ECO:0000256" key="6">
    <source>
        <dbReference type="ARBA" id="ARBA00022692"/>
    </source>
</evidence>
<dbReference type="InterPro" id="IPR000537">
    <property type="entry name" value="UbiA_prenyltransferase"/>
</dbReference>
<sequence length="218" mass="24521">MFSLGIIHPLRTRSVCSAQLFSHLALHTSCSRPSQLVEKMLTHVPAKLTPYFRLARVDRPTGTWLLYLPCTWSIALASAPGHLPDVSMLTLFGIGAVLMRGAGCTINDLWDRDFDRHVERTKDRPLVSGELTTMNALVFLSIQLCCLFFTPSNFSVFVGCLSMIPVITYPLFKRITYWPQFVLGKSASFLGTFLCVVYILKTEVIFIQNQHTTLPLVH</sequence>
<evidence type="ECO:0000256" key="5">
    <source>
        <dbReference type="ARBA" id="ARBA00022679"/>
    </source>
</evidence>
<dbReference type="PROSITE" id="PS00943">
    <property type="entry name" value="UBIA"/>
    <property type="match status" value="1"/>
</dbReference>
<organism evidence="12">
    <name type="scientific">Echinostoma caproni</name>
    <dbReference type="NCBI Taxonomy" id="27848"/>
    <lineage>
        <taxon>Eukaryota</taxon>
        <taxon>Metazoa</taxon>
        <taxon>Spiralia</taxon>
        <taxon>Lophotrochozoa</taxon>
        <taxon>Platyhelminthes</taxon>
        <taxon>Trematoda</taxon>
        <taxon>Digenea</taxon>
        <taxon>Plagiorchiida</taxon>
        <taxon>Echinostomata</taxon>
        <taxon>Echinostomatoidea</taxon>
        <taxon>Echinostomatidae</taxon>
        <taxon>Echinostoma</taxon>
    </lineage>
</organism>
<dbReference type="Pfam" id="PF01040">
    <property type="entry name" value="UbiA"/>
    <property type="match status" value="1"/>
</dbReference>
<keyword evidence="6 9" id="KW-0812">Transmembrane</keyword>
<dbReference type="Proteomes" id="UP000272942">
    <property type="component" value="Unassembled WGS sequence"/>
</dbReference>
<dbReference type="InterPro" id="IPR044878">
    <property type="entry name" value="UbiA_sf"/>
</dbReference>
<evidence type="ECO:0000313" key="11">
    <source>
        <dbReference type="Proteomes" id="UP000272942"/>
    </source>
</evidence>
<keyword evidence="11" id="KW-1185">Reference proteome</keyword>
<name>A0A183AK37_9TREM</name>
<reference evidence="12" key="1">
    <citation type="submission" date="2016-06" db="UniProtKB">
        <authorList>
            <consortium name="WormBaseParasite"/>
        </authorList>
    </citation>
    <scope>IDENTIFICATION</scope>
</reference>
<dbReference type="PANTHER" id="PTHR11048">
    <property type="entry name" value="PRENYLTRANSFERASES"/>
    <property type="match status" value="1"/>
</dbReference>
<feature type="transmembrane region" description="Helical" evidence="9">
    <location>
        <begin position="156"/>
        <end position="172"/>
    </location>
</feature>
<dbReference type="InterPro" id="IPR030470">
    <property type="entry name" value="UbiA_prenylTrfase_CS"/>
</dbReference>
<dbReference type="GO" id="GO:0005743">
    <property type="term" value="C:mitochondrial inner membrane"/>
    <property type="evidence" value="ECO:0007669"/>
    <property type="project" value="TreeGrafter"/>
</dbReference>
<comment type="cofactor">
    <cofactor evidence="1">
        <name>Mg(2+)</name>
        <dbReference type="ChEBI" id="CHEBI:18420"/>
    </cofactor>
</comment>
<evidence type="ECO:0000256" key="1">
    <source>
        <dbReference type="ARBA" id="ARBA00001946"/>
    </source>
</evidence>
<keyword evidence="5" id="KW-0808">Transferase</keyword>
<evidence type="ECO:0000256" key="3">
    <source>
        <dbReference type="ARBA" id="ARBA00005179"/>
    </source>
</evidence>
<dbReference type="WBParaSite" id="ECPE_0000733801-mRNA-1">
    <property type="protein sequence ID" value="ECPE_0000733801-mRNA-1"/>
    <property type="gene ID" value="ECPE_0000733801"/>
</dbReference>
<evidence type="ECO:0000256" key="7">
    <source>
        <dbReference type="ARBA" id="ARBA00022989"/>
    </source>
</evidence>
<reference evidence="10 11" key="2">
    <citation type="submission" date="2018-11" db="EMBL/GenBank/DDBJ databases">
        <authorList>
            <consortium name="Pathogen Informatics"/>
        </authorList>
    </citation>
    <scope>NUCLEOTIDE SEQUENCE [LARGE SCALE GENOMIC DNA]</scope>
    <source>
        <strain evidence="10 11">Egypt</strain>
    </source>
</reference>
<gene>
    <name evidence="10" type="ORF">ECPE_LOCUS7322</name>
</gene>
<evidence type="ECO:0000256" key="4">
    <source>
        <dbReference type="ARBA" id="ARBA00005985"/>
    </source>
</evidence>
<comment type="similarity">
    <text evidence="4">Belongs to the UbiA prenyltransferase family.</text>
</comment>
<dbReference type="GO" id="GO:0016765">
    <property type="term" value="F:transferase activity, transferring alkyl or aryl (other than methyl) groups"/>
    <property type="evidence" value="ECO:0007669"/>
    <property type="project" value="InterPro"/>
</dbReference>
<keyword evidence="7 9" id="KW-1133">Transmembrane helix</keyword>
<dbReference type="OrthoDB" id="18170at2759"/>
<protein>
    <submittedName>
        <fullName evidence="12">COQ2</fullName>
    </submittedName>
</protein>
<dbReference type="GO" id="GO:0006744">
    <property type="term" value="P:ubiquinone biosynthetic process"/>
    <property type="evidence" value="ECO:0007669"/>
    <property type="project" value="TreeGrafter"/>
</dbReference>
<evidence type="ECO:0000256" key="2">
    <source>
        <dbReference type="ARBA" id="ARBA00004141"/>
    </source>
</evidence>
<evidence type="ECO:0000313" key="12">
    <source>
        <dbReference type="WBParaSite" id="ECPE_0000733801-mRNA-1"/>
    </source>
</evidence>
<dbReference type="FunFam" id="1.10.357.140:FF:000008">
    <property type="entry name" value="4-hydroxybenzoate octaprenyltransferase"/>
    <property type="match status" value="1"/>
</dbReference>
<dbReference type="InterPro" id="IPR039653">
    <property type="entry name" value="Prenyltransferase"/>
</dbReference>
<keyword evidence="8 9" id="KW-0472">Membrane</keyword>